<dbReference type="GO" id="GO:0000785">
    <property type="term" value="C:chromatin"/>
    <property type="evidence" value="ECO:0007669"/>
    <property type="project" value="TreeGrafter"/>
</dbReference>
<gene>
    <name evidence="3" type="primary">DCC1</name>
    <name evidence="3" type="ORF">IWW36_000426</name>
</gene>
<dbReference type="GO" id="GO:0006260">
    <property type="term" value="P:DNA replication"/>
    <property type="evidence" value="ECO:0007669"/>
    <property type="project" value="UniProtKB-KW"/>
</dbReference>
<reference evidence="3" key="1">
    <citation type="submission" date="2022-07" db="EMBL/GenBank/DDBJ databases">
        <title>Phylogenomic reconstructions and comparative analyses of Kickxellomycotina fungi.</title>
        <authorList>
            <person name="Reynolds N.K."/>
            <person name="Stajich J.E."/>
            <person name="Barry K."/>
            <person name="Grigoriev I.V."/>
            <person name="Crous P."/>
            <person name="Smith M.E."/>
        </authorList>
    </citation>
    <scope>NUCLEOTIDE SEQUENCE</scope>
    <source>
        <strain evidence="3">NRRL 1566</strain>
    </source>
</reference>
<dbReference type="EMBL" id="JANBUW010000004">
    <property type="protein sequence ID" value="KAJ2852283.1"/>
    <property type="molecule type" value="Genomic_DNA"/>
</dbReference>
<dbReference type="GO" id="GO:0000775">
    <property type="term" value="C:chromosome, centromeric region"/>
    <property type="evidence" value="ECO:0007669"/>
    <property type="project" value="TreeGrafter"/>
</dbReference>
<dbReference type="PANTHER" id="PTHR13395">
    <property type="entry name" value="SISTER CHROMATID COHESION PROTEIN DCC1-RELATED"/>
    <property type="match status" value="1"/>
</dbReference>
<evidence type="ECO:0000313" key="4">
    <source>
        <dbReference type="Proteomes" id="UP001139887"/>
    </source>
</evidence>
<name>A0A9W8M2Z5_9FUNG</name>
<dbReference type="GO" id="GO:0031390">
    <property type="term" value="C:Ctf18 RFC-like complex"/>
    <property type="evidence" value="ECO:0007669"/>
    <property type="project" value="InterPro"/>
</dbReference>
<dbReference type="OrthoDB" id="276989at2759"/>
<proteinExistence type="inferred from homology"/>
<keyword evidence="2" id="KW-0235">DNA replication</keyword>
<keyword evidence="4" id="KW-1185">Reference proteome</keyword>
<evidence type="ECO:0000256" key="1">
    <source>
        <dbReference type="ARBA" id="ARBA00007017"/>
    </source>
</evidence>
<organism evidence="3 4">
    <name type="scientific">Coemansia brasiliensis</name>
    <dbReference type="NCBI Taxonomy" id="2650707"/>
    <lineage>
        <taxon>Eukaryota</taxon>
        <taxon>Fungi</taxon>
        <taxon>Fungi incertae sedis</taxon>
        <taxon>Zoopagomycota</taxon>
        <taxon>Kickxellomycotina</taxon>
        <taxon>Kickxellomycetes</taxon>
        <taxon>Kickxellales</taxon>
        <taxon>Kickxellaceae</taxon>
        <taxon>Coemansia</taxon>
    </lineage>
</organism>
<evidence type="ECO:0000256" key="2">
    <source>
        <dbReference type="ARBA" id="ARBA00022705"/>
    </source>
</evidence>
<dbReference type="Proteomes" id="UP001139887">
    <property type="component" value="Unassembled WGS sequence"/>
</dbReference>
<evidence type="ECO:0000313" key="3">
    <source>
        <dbReference type="EMBL" id="KAJ2852283.1"/>
    </source>
</evidence>
<comment type="caution">
    <text evidence="3">The sequence shown here is derived from an EMBL/GenBank/DDBJ whole genome shotgun (WGS) entry which is preliminary data.</text>
</comment>
<dbReference type="Pfam" id="PF09724">
    <property type="entry name" value="Dcc1"/>
    <property type="match status" value="1"/>
</dbReference>
<dbReference type="InterPro" id="IPR019128">
    <property type="entry name" value="Dcc1"/>
</dbReference>
<protein>
    <submittedName>
        <fullName evidence="3">Ctf8p and Ctf18p associating protein</fullName>
    </submittedName>
</protein>
<dbReference type="GO" id="GO:0034088">
    <property type="term" value="P:maintenance of mitotic sister chromatid cohesion"/>
    <property type="evidence" value="ECO:0007669"/>
    <property type="project" value="TreeGrafter"/>
</dbReference>
<sequence>MTDTTAQTLHVSASDSYPEEYRLLELSAELAAQLESSESTSLVIRGRNTDTAILIGSDDQAYQLHTAHTSNSLYLLSQDNSQPQLQLHAKLHQTFELQKTNPQIRARVIQVLESDPQGHFRGTEFESDATGNGVTSDELLRHVQASKRHLEQVLREIPAFKQRSTGFWRIIDAGYCVELLRLILATQVEQDWQPDSLDINNVYSVLHAESSSVLFEAIEAVLCKFCHQKQPGIFSVDSQRVAQFLAEQIFATESKAWPIPEFQMALRATMPPQLSFDDNMDLWTSRQIPDTFVRSLAFATALPAYEHLLFSEQGVPAAHTLLTPVNKSTLSSDPRSRLRQLFAARSKWTARELRPFLEDLVDVDMQLLEQGDDQAHTKVSKAVDAWMLKFGRGVKGPAGELVYTSRIN</sequence>
<accession>A0A9W8M2Z5</accession>
<dbReference type="AlphaFoldDB" id="A0A9W8M2Z5"/>
<dbReference type="PANTHER" id="PTHR13395:SF6">
    <property type="entry name" value="SISTER CHROMATID COHESION PROTEIN DCC1"/>
    <property type="match status" value="1"/>
</dbReference>
<comment type="similarity">
    <text evidence="1">Belongs to the DCC1 family.</text>
</comment>